<gene>
    <name evidence="4" type="ORF">CTTA_0549</name>
</gene>
<dbReference type="Pfam" id="PF00753">
    <property type="entry name" value="Lactamase_B"/>
    <property type="match status" value="1"/>
</dbReference>
<dbReference type="EMBL" id="BKBW01000001">
    <property type="protein sequence ID" value="GEQ73544.1"/>
    <property type="molecule type" value="Genomic_DNA"/>
</dbReference>
<comment type="similarity">
    <text evidence="1">Belongs to the metallo-beta-lactamase superfamily. Class-B beta-lactamase family.</text>
</comment>
<dbReference type="InterPro" id="IPR050855">
    <property type="entry name" value="NDM-1-like"/>
</dbReference>
<feature type="region of interest" description="Disordered" evidence="2">
    <location>
        <begin position="1"/>
        <end position="29"/>
    </location>
</feature>
<dbReference type="InterPro" id="IPR001279">
    <property type="entry name" value="Metallo-B-lactamas"/>
</dbReference>
<dbReference type="Proteomes" id="UP000323105">
    <property type="component" value="Unassembled WGS sequence"/>
</dbReference>
<reference evidence="4 5" key="1">
    <citation type="journal article" date="2019" name="Microbiol. Resour. Announc.">
        <title>Draft Genome Sequence of Comamonas testosteroni TA441, a Bacterium That Has a Cryptic Phenol Degradation Gene Cluster.</title>
        <authorList>
            <person name="Arai H."/>
            <person name="Ishii M."/>
        </authorList>
    </citation>
    <scope>NUCLEOTIDE SEQUENCE [LARGE SCALE GENOMIC DNA]</scope>
    <source>
        <strain evidence="4 5">TA441</strain>
    </source>
</reference>
<accession>A0A5A7M9P2</accession>
<evidence type="ECO:0000313" key="5">
    <source>
        <dbReference type="Proteomes" id="UP000323105"/>
    </source>
</evidence>
<organism evidence="4 5">
    <name type="scientific">Comamonas testosteroni</name>
    <name type="common">Pseudomonas testosteroni</name>
    <dbReference type="NCBI Taxonomy" id="285"/>
    <lineage>
        <taxon>Bacteria</taxon>
        <taxon>Pseudomonadati</taxon>
        <taxon>Pseudomonadota</taxon>
        <taxon>Betaproteobacteria</taxon>
        <taxon>Burkholderiales</taxon>
        <taxon>Comamonadaceae</taxon>
        <taxon>Comamonas</taxon>
    </lineage>
</organism>
<evidence type="ECO:0000256" key="2">
    <source>
        <dbReference type="SAM" id="MobiDB-lite"/>
    </source>
</evidence>
<dbReference type="SMART" id="SM00849">
    <property type="entry name" value="Lactamase_B"/>
    <property type="match status" value="1"/>
</dbReference>
<dbReference type="SUPFAM" id="SSF56281">
    <property type="entry name" value="Metallo-hydrolase/oxidoreductase"/>
    <property type="match status" value="1"/>
</dbReference>
<dbReference type="GO" id="GO:0017001">
    <property type="term" value="P:antibiotic catabolic process"/>
    <property type="evidence" value="ECO:0007669"/>
    <property type="project" value="UniProtKB-ARBA"/>
</dbReference>
<evidence type="ECO:0000313" key="4">
    <source>
        <dbReference type="EMBL" id="GEQ73544.1"/>
    </source>
</evidence>
<feature type="compositionally biased region" description="Polar residues" evidence="2">
    <location>
        <begin position="9"/>
        <end position="24"/>
    </location>
</feature>
<dbReference type="PANTHER" id="PTHR42951:SF4">
    <property type="entry name" value="ACYL-COENZYME A THIOESTERASE MBLAC2"/>
    <property type="match status" value="1"/>
</dbReference>
<evidence type="ECO:0000259" key="3">
    <source>
        <dbReference type="SMART" id="SM00849"/>
    </source>
</evidence>
<dbReference type="Gene3D" id="3.60.15.10">
    <property type="entry name" value="Ribonuclease Z/Hydroxyacylglutathione hydrolase-like"/>
    <property type="match status" value="1"/>
</dbReference>
<dbReference type="InterPro" id="IPR036866">
    <property type="entry name" value="RibonucZ/Hydroxyglut_hydro"/>
</dbReference>
<feature type="domain" description="Metallo-beta-lactamase" evidence="3">
    <location>
        <begin position="47"/>
        <end position="232"/>
    </location>
</feature>
<dbReference type="AlphaFoldDB" id="A0A5A7M9P2"/>
<protein>
    <recommendedName>
        <fullName evidence="3">Metallo-beta-lactamase domain-containing protein</fullName>
    </recommendedName>
</protein>
<dbReference type="CDD" id="cd06262">
    <property type="entry name" value="metallo-hydrolase-like_MBL-fold"/>
    <property type="match status" value="1"/>
</dbReference>
<dbReference type="PANTHER" id="PTHR42951">
    <property type="entry name" value="METALLO-BETA-LACTAMASE DOMAIN-CONTAINING"/>
    <property type="match status" value="1"/>
</dbReference>
<comment type="caution">
    <text evidence="4">The sequence shown here is derived from an EMBL/GenBank/DDBJ whole genome shotgun (WGS) entry which is preliminary data.</text>
</comment>
<sequence>MSGLLGLRKTQSTAQETSPMNASPTMHAPLPPGMTVLERGWLSANNIVFAAQAGDAEGAAVIDTGYVTHSAQTLALIESTLEGQPLARILNTHLHSDHCGGNAALQQAYPQVQTFIAPGQAEQVRNWDEAALSYAPTGQECPRFAVTGLLQPGSTVRLSGRDWQIHAAPGHDPHSVILFEPESRTLISADALWENGFGVVFPEIEGIAAFDEVAATLDVIERLEPRLVIPGHGGLFGDVQAALGIARKRLAGFVQAPERHASYAAKVLLKYKLLEWQSIRVQDLQDWVHATPYFGTLHQGYFDAQTAQQWLDGLIESLVASGAAKLRRDATGTPILLNQ</sequence>
<proteinExistence type="inferred from homology"/>
<evidence type="ECO:0000256" key="1">
    <source>
        <dbReference type="ARBA" id="ARBA00005250"/>
    </source>
</evidence>
<name>A0A5A7M9P2_COMTE</name>